<evidence type="ECO:0000259" key="11">
    <source>
        <dbReference type="Pfam" id="PF13953"/>
    </source>
</evidence>
<dbReference type="PANTHER" id="PTHR30451:SF21">
    <property type="entry name" value="FIMBRIAL USHER DOMAIN-CONTAINING PROTEIN YDET-RELATED"/>
    <property type="match status" value="1"/>
</dbReference>
<dbReference type="PATRIC" id="fig|545.12.peg.1269"/>
<dbReference type="Gene3D" id="2.60.40.3110">
    <property type="match status" value="1"/>
</dbReference>
<dbReference type="InterPro" id="IPR025949">
    <property type="entry name" value="PapC-like_C"/>
</dbReference>
<keyword evidence="9 10" id="KW-0998">Cell outer membrane</keyword>
<evidence type="ECO:0000256" key="6">
    <source>
        <dbReference type="ARBA" id="ARBA00022692"/>
    </source>
</evidence>
<evidence type="ECO:0000256" key="2">
    <source>
        <dbReference type="ARBA" id="ARBA00008064"/>
    </source>
</evidence>
<accession>A0A078LDI5</accession>
<evidence type="ECO:0000256" key="10">
    <source>
        <dbReference type="RuleBase" id="RU003884"/>
    </source>
</evidence>
<sequence>MMIAKYIINPYPARLVLFISLGIFSVLNEVLGRDYFNPALLEHIPSGSENIDLSGFEMGGQAQGTYHVDIILNGQFLDTQDIAFNKTPTPSGEDTLEPCLSGEMLQRYGVNIAQYPGGQGKGDCADLSAIPQASSEFQFSTQKLLLSIPQAALSARARGDVAPELWDEGITAAMLNYSLSGDNSNSQYANLRPGINIGPWRLRNYTTWRRSGQGDEDWDSIYTYVQRNIVPLKAQLVLGDSASPADVFDSIPFRGGQLASDDDMLPDSLKGYAPVVRGIARTNAQIVIRQNGYQIYQSYVAPGAFDITDMFPTGGAGDLEVTVKEADGSEQHFTVPFASLPVLQREGRFKYALTGGRYRSSDSRVEQTDFGQGTAIYGLPGGFTLYGGVQTSRNYRAIASGVGKNLGTIGALSADVIQSWAQPADGSKTQGQSWRVRYSKNSVATGTNFSIAGYRYSTRGYYGMQDTFDTYGGSSGQITKRRNRMEANVNQSLGAGGGSLALSAVQEDYWHTGKPMQSWSVGYHNAWNGVSYSVAWTLSKNGSGDRYDKDQQLALNVSIPLDRFMSNTWASYGMNASSGKGATHSTGLSGTALAGNALNWNIQQGYGTDDVGYTGSLSADYKGTYADVSGGYRYDRHSQRVNYALAGGVLAYADGVTFSQPLGETNVLIGAPGASGVGIKNQSGVRTDFRGYTVSANVSPYRKNDIGLDTASVADDVELALTNKTVVPTRGAVVRADYVANVGLRVLLTLTRPHGSTVPFGAMVTLKGAQEQQFIVGDEGQVYLSGMPPEGTLNVVWGRDGEQRCTANYSLTAAENYSGVSVTGSLCR</sequence>
<dbReference type="InterPro" id="IPR025885">
    <property type="entry name" value="PapC_N"/>
</dbReference>
<dbReference type="InterPro" id="IPR042186">
    <property type="entry name" value="FimD_plug_dom"/>
</dbReference>
<gene>
    <name evidence="13" type="primary">lpfC_2</name>
    <name evidence="13" type="ORF">BN1086_01269</name>
</gene>
<evidence type="ECO:0000256" key="7">
    <source>
        <dbReference type="ARBA" id="ARBA00022729"/>
    </source>
</evidence>
<dbReference type="Gene3D" id="2.60.40.2070">
    <property type="match status" value="1"/>
</dbReference>
<dbReference type="Pfam" id="PF00577">
    <property type="entry name" value="Usher"/>
    <property type="match status" value="1"/>
</dbReference>
<evidence type="ECO:0000256" key="1">
    <source>
        <dbReference type="ARBA" id="ARBA00004571"/>
    </source>
</evidence>
<evidence type="ECO:0000256" key="8">
    <source>
        <dbReference type="ARBA" id="ARBA00023136"/>
    </source>
</evidence>
<dbReference type="EMBL" id="LK931336">
    <property type="protein sequence ID" value="CDZ83161.1"/>
    <property type="molecule type" value="Genomic_DNA"/>
</dbReference>
<dbReference type="Gene3D" id="3.10.20.410">
    <property type="match status" value="1"/>
</dbReference>
<name>A0A078LDI5_CITKO</name>
<dbReference type="PANTHER" id="PTHR30451">
    <property type="entry name" value="OUTER MEMBRANE USHER PROTEIN"/>
    <property type="match status" value="1"/>
</dbReference>
<keyword evidence="4" id="KW-1134">Transmembrane beta strand</keyword>
<evidence type="ECO:0000256" key="5">
    <source>
        <dbReference type="ARBA" id="ARBA00022558"/>
    </source>
</evidence>
<comment type="subcellular location">
    <subcellularLocation>
        <location evidence="1 10">Cell outer membrane</location>
        <topology evidence="1 10">Multi-pass membrane protein</topology>
    </subcellularLocation>
</comment>
<evidence type="ECO:0000313" key="13">
    <source>
        <dbReference type="EMBL" id="CDZ83161.1"/>
    </source>
</evidence>
<dbReference type="GO" id="GO:0009279">
    <property type="term" value="C:cell outer membrane"/>
    <property type="evidence" value="ECO:0007669"/>
    <property type="project" value="UniProtKB-SubCell"/>
</dbReference>
<dbReference type="InterPro" id="IPR043142">
    <property type="entry name" value="PapC-like_C_sf"/>
</dbReference>
<feature type="domain" description="PapC-like C-terminal" evidence="11">
    <location>
        <begin position="747"/>
        <end position="812"/>
    </location>
</feature>
<keyword evidence="6 10" id="KW-0812">Transmembrane</keyword>
<feature type="domain" description="PapC N-terminal" evidence="12">
    <location>
        <begin position="35"/>
        <end position="180"/>
    </location>
</feature>
<proteinExistence type="inferred from homology"/>
<keyword evidence="8 10" id="KW-0472">Membrane</keyword>
<dbReference type="AlphaFoldDB" id="A0A078LDI5"/>
<evidence type="ECO:0000256" key="3">
    <source>
        <dbReference type="ARBA" id="ARBA00022448"/>
    </source>
</evidence>
<keyword evidence="5 10" id="KW-1029">Fimbrium biogenesis</keyword>
<organism evidence="13">
    <name type="scientific">Citrobacter koseri</name>
    <name type="common">Citrobacter diversus</name>
    <dbReference type="NCBI Taxonomy" id="545"/>
    <lineage>
        <taxon>Bacteria</taxon>
        <taxon>Pseudomonadati</taxon>
        <taxon>Pseudomonadota</taxon>
        <taxon>Gammaproteobacteria</taxon>
        <taxon>Enterobacterales</taxon>
        <taxon>Enterobacteriaceae</taxon>
        <taxon>Citrobacter</taxon>
    </lineage>
</organism>
<dbReference type="SUPFAM" id="SSF141729">
    <property type="entry name" value="FimD N-terminal domain-like"/>
    <property type="match status" value="1"/>
</dbReference>
<comment type="similarity">
    <text evidence="2 10">Belongs to the fimbrial export usher family.</text>
</comment>
<evidence type="ECO:0000256" key="9">
    <source>
        <dbReference type="ARBA" id="ARBA00023237"/>
    </source>
</evidence>
<keyword evidence="3 10" id="KW-0813">Transport</keyword>
<dbReference type="InterPro" id="IPR037224">
    <property type="entry name" value="PapC_N_sf"/>
</dbReference>
<dbReference type="FunFam" id="2.60.40.2610:FF:000001">
    <property type="entry name" value="Outer membrane fimbrial usher protein"/>
    <property type="match status" value="1"/>
</dbReference>
<dbReference type="RefSeq" id="WP_200075757.1">
    <property type="nucleotide sequence ID" value="NZ_JADVIJ010000003.1"/>
</dbReference>
<dbReference type="FunFam" id="2.60.40.3110:FF:000001">
    <property type="entry name" value="Putative fimbrial outer membrane usher"/>
    <property type="match status" value="1"/>
</dbReference>
<evidence type="ECO:0000256" key="4">
    <source>
        <dbReference type="ARBA" id="ARBA00022452"/>
    </source>
</evidence>
<dbReference type="PROSITE" id="PS01151">
    <property type="entry name" value="FIMBRIAL_USHER"/>
    <property type="match status" value="1"/>
</dbReference>
<dbReference type="Pfam" id="PF13954">
    <property type="entry name" value="PapC_N"/>
    <property type="match status" value="1"/>
</dbReference>
<dbReference type="GO" id="GO:0015473">
    <property type="term" value="F:fimbrial usher porin activity"/>
    <property type="evidence" value="ECO:0007669"/>
    <property type="project" value="InterPro"/>
</dbReference>
<dbReference type="Gene3D" id="2.60.40.2610">
    <property type="entry name" value="Outer membrane usher protein FimD, plug domain"/>
    <property type="match status" value="1"/>
</dbReference>
<reference evidence="13" key="1">
    <citation type="submission" date="2014-06" db="EMBL/GenBank/DDBJ databases">
        <authorList>
            <person name="Urmite Genomes Urmite Genomes"/>
        </authorList>
    </citation>
    <scope>NUCLEOTIDE SEQUENCE</scope>
</reference>
<evidence type="ECO:0000259" key="12">
    <source>
        <dbReference type="Pfam" id="PF13954"/>
    </source>
</evidence>
<dbReference type="InterPro" id="IPR000015">
    <property type="entry name" value="Fimb_usher"/>
</dbReference>
<dbReference type="InterPro" id="IPR018030">
    <property type="entry name" value="Fimbrial_membr_usher_CS"/>
</dbReference>
<protein>
    <submittedName>
        <fullName evidence="13">Fimbrial usher protein</fullName>
    </submittedName>
</protein>
<dbReference type="Pfam" id="PF13953">
    <property type="entry name" value="PapC_C"/>
    <property type="match status" value="1"/>
</dbReference>
<keyword evidence="7" id="KW-0732">Signal</keyword>
<dbReference type="GO" id="GO:0009297">
    <property type="term" value="P:pilus assembly"/>
    <property type="evidence" value="ECO:0007669"/>
    <property type="project" value="InterPro"/>
</dbReference>